<dbReference type="GO" id="GO:0010181">
    <property type="term" value="F:FMN binding"/>
    <property type="evidence" value="ECO:0007669"/>
    <property type="project" value="InterPro"/>
</dbReference>
<reference evidence="20" key="1">
    <citation type="journal article" date="2020" name="Stud. Mycol.">
        <title>101 Dothideomycetes genomes: a test case for predicting lifestyles and emergence of pathogens.</title>
        <authorList>
            <person name="Haridas S."/>
            <person name="Albert R."/>
            <person name="Binder M."/>
            <person name="Bloem J."/>
            <person name="Labutti K."/>
            <person name="Salamov A."/>
            <person name="Andreopoulos B."/>
            <person name="Baker S."/>
            <person name="Barry K."/>
            <person name="Bills G."/>
            <person name="Bluhm B."/>
            <person name="Cannon C."/>
            <person name="Castanera R."/>
            <person name="Culley D."/>
            <person name="Daum C."/>
            <person name="Ezra D."/>
            <person name="Gonzalez J."/>
            <person name="Henrissat B."/>
            <person name="Kuo A."/>
            <person name="Liang C."/>
            <person name="Lipzen A."/>
            <person name="Lutzoni F."/>
            <person name="Magnuson J."/>
            <person name="Mondo S."/>
            <person name="Nolan M."/>
            <person name="Ohm R."/>
            <person name="Pangilinan J."/>
            <person name="Park H.-J."/>
            <person name="Ramirez L."/>
            <person name="Alfaro M."/>
            <person name="Sun H."/>
            <person name="Tritt A."/>
            <person name="Yoshinaga Y."/>
            <person name="Zwiers L.-H."/>
            <person name="Turgeon B."/>
            <person name="Goodwin S."/>
            <person name="Spatafora J."/>
            <person name="Crous P."/>
            <person name="Grigoriev I."/>
        </authorList>
    </citation>
    <scope>NUCLEOTIDE SEQUENCE</scope>
    <source>
        <strain evidence="20">CBS 123094</strain>
    </source>
</reference>
<keyword evidence="14 16" id="KW-0408">Iron</keyword>
<dbReference type="Proteomes" id="UP000799779">
    <property type="component" value="Unassembled WGS sequence"/>
</dbReference>
<dbReference type="Gene3D" id="1.10.630.10">
    <property type="entry name" value="Cytochrome P450"/>
    <property type="match status" value="1"/>
</dbReference>
<evidence type="ECO:0000256" key="11">
    <source>
        <dbReference type="ARBA" id="ARBA00022857"/>
    </source>
</evidence>
<feature type="domain" description="Flavodoxin-like" evidence="18">
    <location>
        <begin position="381"/>
        <end position="522"/>
    </location>
</feature>
<dbReference type="Pfam" id="PF00667">
    <property type="entry name" value="FAD_binding_1"/>
    <property type="match status" value="1"/>
</dbReference>
<keyword evidence="10" id="KW-0274">FAD</keyword>
<evidence type="ECO:0000256" key="16">
    <source>
        <dbReference type="PIRSR" id="PIRSR602401-1"/>
    </source>
</evidence>
<dbReference type="Gene3D" id="2.40.30.10">
    <property type="entry name" value="Translation factors"/>
    <property type="match status" value="1"/>
</dbReference>
<evidence type="ECO:0000256" key="8">
    <source>
        <dbReference type="ARBA" id="ARBA00022643"/>
    </source>
</evidence>
<dbReference type="SUPFAM" id="SSF52343">
    <property type="entry name" value="Ferredoxin reductase-like, C-terminal NADP-linked domain"/>
    <property type="match status" value="1"/>
</dbReference>
<evidence type="ECO:0000256" key="14">
    <source>
        <dbReference type="ARBA" id="ARBA00023004"/>
    </source>
</evidence>
<feature type="binding site" description="axial binding residue" evidence="16">
    <location>
        <position position="290"/>
    </location>
    <ligand>
        <name>heme</name>
        <dbReference type="ChEBI" id="CHEBI:30413"/>
    </ligand>
    <ligandPart>
        <name>Fe</name>
        <dbReference type="ChEBI" id="CHEBI:18248"/>
    </ligandPart>
</feature>
<keyword evidence="13" id="KW-0560">Oxidoreductase</keyword>
<dbReference type="InterPro" id="IPR017927">
    <property type="entry name" value="FAD-bd_FR_type"/>
</dbReference>
<accession>A0A6A5VVF4</accession>
<dbReference type="InterPro" id="IPR001433">
    <property type="entry name" value="OxRdtase_FAD/NAD-bd"/>
</dbReference>
<dbReference type="GO" id="GO:0020037">
    <property type="term" value="F:heme binding"/>
    <property type="evidence" value="ECO:0007669"/>
    <property type="project" value="InterPro"/>
</dbReference>
<dbReference type="AlphaFoldDB" id="A0A6A5VVF4"/>
<dbReference type="SUPFAM" id="SSF63380">
    <property type="entry name" value="Riboflavin synthase domain-like"/>
    <property type="match status" value="1"/>
</dbReference>
<dbReference type="GO" id="GO:0003958">
    <property type="term" value="F:NADPH-hemoprotein reductase activity"/>
    <property type="evidence" value="ECO:0007669"/>
    <property type="project" value="TreeGrafter"/>
</dbReference>
<feature type="domain" description="FAD-binding FR-type" evidence="19">
    <location>
        <begin position="560"/>
        <end position="789"/>
    </location>
</feature>
<proteinExistence type="inferred from homology"/>
<dbReference type="InterPro" id="IPR002401">
    <property type="entry name" value="Cyt_P450_E_grp-I"/>
</dbReference>
<keyword evidence="15" id="KW-0503">Monooxygenase</keyword>
<dbReference type="PROSITE" id="PS50902">
    <property type="entry name" value="FLAVODOXIN_LIKE"/>
    <property type="match status" value="1"/>
</dbReference>
<dbReference type="Gene3D" id="1.20.990.10">
    <property type="entry name" value="NADPH-cytochrome p450 Reductase, Chain A, domain 3"/>
    <property type="match status" value="1"/>
</dbReference>
<keyword evidence="7" id="KW-0285">Flavoprotein</keyword>
<dbReference type="GO" id="GO:0005829">
    <property type="term" value="C:cytosol"/>
    <property type="evidence" value="ECO:0007669"/>
    <property type="project" value="TreeGrafter"/>
</dbReference>
<dbReference type="InterPro" id="IPR003097">
    <property type="entry name" value="CysJ-like_FAD-binding"/>
</dbReference>
<keyword evidence="9 16" id="KW-0479">Metal-binding</keyword>
<evidence type="ECO:0000313" key="20">
    <source>
        <dbReference type="EMBL" id="KAF1993752.1"/>
    </source>
</evidence>
<evidence type="ECO:0000259" key="18">
    <source>
        <dbReference type="PROSITE" id="PS50902"/>
    </source>
</evidence>
<organism evidence="20 21">
    <name type="scientific">Amniculicola lignicola CBS 123094</name>
    <dbReference type="NCBI Taxonomy" id="1392246"/>
    <lineage>
        <taxon>Eukaryota</taxon>
        <taxon>Fungi</taxon>
        <taxon>Dikarya</taxon>
        <taxon>Ascomycota</taxon>
        <taxon>Pezizomycotina</taxon>
        <taxon>Dothideomycetes</taxon>
        <taxon>Pleosporomycetidae</taxon>
        <taxon>Pleosporales</taxon>
        <taxon>Amniculicolaceae</taxon>
        <taxon>Amniculicola</taxon>
    </lineage>
</organism>
<dbReference type="InterPro" id="IPR001128">
    <property type="entry name" value="Cyt_P450"/>
</dbReference>
<evidence type="ECO:0000256" key="12">
    <source>
        <dbReference type="ARBA" id="ARBA00022982"/>
    </source>
</evidence>
<keyword evidence="8" id="KW-0288">FMN</keyword>
<comment type="cofactor">
    <cofactor evidence="3">
        <name>FAD</name>
        <dbReference type="ChEBI" id="CHEBI:57692"/>
    </cofactor>
</comment>
<evidence type="ECO:0000256" key="15">
    <source>
        <dbReference type="ARBA" id="ARBA00023033"/>
    </source>
</evidence>
<dbReference type="Pfam" id="PF00175">
    <property type="entry name" value="NAD_binding_1"/>
    <property type="match status" value="1"/>
</dbReference>
<name>A0A6A5VVF4_9PLEO</name>
<evidence type="ECO:0000256" key="13">
    <source>
        <dbReference type="ARBA" id="ARBA00023002"/>
    </source>
</evidence>
<dbReference type="GO" id="GO:0005506">
    <property type="term" value="F:iron ion binding"/>
    <property type="evidence" value="ECO:0007669"/>
    <property type="project" value="InterPro"/>
</dbReference>
<dbReference type="InterPro" id="IPR017972">
    <property type="entry name" value="Cyt_P450_CS"/>
</dbReference>
<dbReference type="PROSITE" id="PS00086">
    <property type="entry name" value="CYTOCHROME_P450"/>
    <property type="match status" value="1"/>
</dbReference>
<dbReference type="FunFam" id="1.10.630.10:FF:000040">
    <property type="entry name" value="Bifunctional cytochrome P450/NADPH--P450 reductase"/>
    <property type="match status" value="1"/>
</dbReference>
<keyword evidence="12" id="KW-0249">Electron transport</keyword>
<evidence type="ECO:0000256" key="6">
    <source>
        <dbReference type="ARBA" id="ARBA00022617"/>
    </source>
</evidence>
<dbReference type="PRINTS" id="PR00385">
    <property type="entry name" value="P450"/>
</dbReference>
<comment type="similarity">
    <text evidence="4">In the N-terminal section; belongs to the cytochrome P450 family.</text>
</comment>
<comment type="cofactor">
    <cofactor evidence="2 16">
        <name>heme</name>
        <dbReference type="ChEBI" id="CHEBI:30413"/>
    </cofactor>
</comment>
<keyword evidence="21" id="KW-1185">Reference proteome</keyword>
<evidence type="ECO:0000256" key="4">
    <source>
        <dbReference type="ARBA" id="ARBA00010018"/>
    </source>
</evidence>
<dbReference type="InterPro" id="IPR036396">
    <property type="entry name" value="Cyt_P450_sf"/>
</dbReference>
<dbReference type="InterPro" id="IPR008254">
    <property type="entry name" value="Flavodoxin/NO_synth"/>
</dbReference>
<evidence type="ECO:0000313" key="21">
    <source>
        <dbReference type="Proteomes" id="UP000799779"/>
    </source>
</evidence>
<dbReference type="GO" id="GO:0004497">
    <property type="term" value="F:monooxygenase activity"/>
    <property type="evidence" value="ECO:0007669"/>
    <property type="project" value="UniProtKB-KW"/>
</dbReference>
<evidence type="ECO:0000259" key="19">
    <source>
        <dbReference type="PROSITE" id="PS51384"/>
    </source>
</evidence>
<dbReference type="PANTHER" id="PTHR19384:SF127">
    <property type="entry name" value="BIFUNCTIONAL CYTOCHROME P450_NADPH--P450 REDUCTASE"/>
    <property type="match status" value="1"/>
</dbReference>
<dbReference type="PANTHER" id="PTHR19384">
    <property type="entry name" value="NITRIC OXIDE SYNTHASE-RELATED"/>
    <property type="match status" value="1"/>
</dbReference>
<dbReference type="InterPro" id="IPR023173">
    <property type="entry name" value="NADPH_Cyt_P450_Rdtase_alpha"/>
</dbReference>
<dbReference type="Pfam" id="PF00067">
    <property type="entry name" value="p450"/>
    <property type="match status" value="1"/>
</dbReference>
<gene>
    <name evidence="20" type="ORF">P154DRAFT_582477</name>
</gene>
<evidence type="ECO:0000256" key="10">
    <source>
        <dbReference type="ARBA" id="ARBA00022827"/>
    </source>
</evidence>
<sequence>MHDIASQLVLKWARRGPDARIPVTDDFTRLTLDTIALCAMDYRFNSFYQDDMHPFVQAMVNTLSAGASRAKTPSIIQKLQWVKNERTRADMKLQSDVAAEMVKQRRENPSDKRDLLNAMINGRDPKTGEPMRDGLIAANMIAFLVAGHETTSGLLSFAFYNLLKNPATYFEAQQEVDRVVGHGKITVDHLKDLGYINAVLRETLRLTPTAPAFVRGVRPENNESPPTLAGGKYELERDWTFLCLIGKIQRDPKVYGEDANEFRPSRMADGEFEKLPKAAWKPFGTGMRACIGRPFAWQEALLVMALLLQNFDFRMDDPSYELKIKSNLTIKPEGFNMRASLRKGISVMSLQHTLSGAPTDDNGAIPTPPDSDKAQPDGGRITILYGSNTGTCQSLAQKLAAEAGARGYQASLNDMDSGINALPTDQPVAIITASYEGFPTDNAAQFVAWLQSMSGASSLQGVTFGVFGCGHKDWASTFQRIPKLVDATLEKLGGERLVQFGSSDVSRGDMFSDFDTWTEQSFWPAVSSRFSTEGIIPSTTESASIQMEISTKTRASQLQHDVQQGKVLATKVLTVPGEPEKRHIEIKLPEGTEYAAGDYLAILPLNPDESVRRVLSHFSLPADAVVTIKGGGPVTLPVNQPISASGLLKGFVELSLPATKKNIQACAEHTSDTATLEILDGFVNSIYQAEIIANRVSVLDLLELHPKIALPFPEFLAMLPPMRPRHYSISSSPLKDPTTCSLTYGVINTNALAGTGRFQGVSGNYLRSLQPGDAVQVSVRSAPAAFHLPASSHTTPILMFCNGTGLAPFRGFVQERAVLLASNPHQALAPALLFVGCRSPSADSLYHEEFAQWARAGAVDIRYAYSREPDHPSAAGCKYVQDRMLRDQEDVVRMWEQGAKVYLCGSPGMVEGARKISREIAEEKRSDAIPEQIETFFKRMRNERIAVDVFA</sequence>
<dbReference type="PROSITE" id="PS51384">
    <property type="entry name" value="FAD_FR"/>
    <property type="match status" value="1"/>
</dbReference>
<dbReference type="GO" id="GO:0050660">
    <property type="term" value="F:flavin adenine dinucleotide binding"/>
    <property type="evidence" value="ECO:0007669"/>
    <property type="project" value="TreeGrafter"/>
</dbReference>
<feature type="region of interest" description="Disordered" evidence="17">
    <location>
        <begin position="356"/>
        <end position="377"/>
    </location>
</feature>
<keyword evidence="11" id="KW-0521">NADP</keyword>
<evidence type="ECO:0000256" key="1">
    <source>
        <dbReference type="ARBA" id="ARBA00001917"/>
    </source>
</evidence>
<evidence type="ECO:0000256" key="3">
    <source>
        <dbReference type="ARBA" id="ARBA00001974"/>
    </source>
</evidence>
<evidence type="ECO:0000256" key="7">
    <source>
        <dbReference type="ARBA" id="ARBA00022630"/>
    </source>
</evidence>
<evidence type="ECO:0000256" key="2">
    <source>
        <dbReference type="ARBA" id="ARBA00001971"/>
    </source>
</evidence>
<dbReference type="EMBL" id="ML977687">
    <property type="protein sequence ID" value="KAF1993752.1"/>
    <property type="molecule type" value="Genomic_DNA"/>
</dbReference>
<protein>
    <submittedName>
        <fullName evidence="20">Cytochrome P450</fullName>
    </submittedName>
</protein>
<dbReference type="InterPro" id="IPR039261">
    <property type="entry name" value="FNR_nucleotide-bd"/>
</dbReference>
<dbReference type="OrthoDB" id="1470350at2759"/>
<dbReference type="Gene3D" id="3.40.50.80">
    <property type="entry name" value="Nucleotide-binding domain of ferredoxin-NADP reductase (FNR) module"/>
    <property type="match status" value="1"/>
</dbReference>
<evidence type="ECO:0000256" key="5">
    <source>
        <dbReference type="ARBA" id="ARBA00022448"/>
    </source>
</evidence>
<evidence type="ECO:0000256" key="9">
    <source>
        <dbReference type="ARBA" id="ARBA00022723"/>
    </source>
</evidence>
<dbReference type="CDD" id="cd06206">
    <property type="entry name" value="bifunctional_CYPOR"/>
    <property type="match status" value="1"/>
</dbReference>
<keyword evidence="5" id="KW-0813">Transport</keyword>
<dbReference type="SUPFAM" id="SSF52218">
    <property type="entry name" value="Flavoproteins"/>
    <property type="match status" value="1"/>
</dbReference>
<dbReference type="PRINTS" id="PR00463">
    <property type="entry name" value="EP450I"/>
</dbReference>
<dbReference type="SUPFAM" id="SSF48264">
    <property type="entry name" value="Cytochrome P450"/>
    <property type="match status" value="1"/>
</dbReference>
<dbReference type="GO" id="GO:0016705">
    <property type="term" value="F:oxidoreductase activity, acting on paired donors, with incorporation or reduction of molecular oxygen"/>
    <property type="evidence" value="ECO:0007669"/>
    <property type="project" value="InterPro"/>
</dbReference>
<comment type="cofactor">
    <cofactor evidence="1">
        <name>FMN</name>
        <dbReference type="ChEBI" id="CHEBI:58210"/>
    </cofactor>
</comment>
<keyword evidence="6 16" id="KW-0349">Heme</keyword>
<dbReference type="InterPro" id="IPR017938">
    <property type="entry name" value="Riboflavin_synthase-like_b-brl"/>
</dbReference>
<dbReference type="InterPro" id="IPR029039">
    <property type="entry name" value="Flavoprotein-like_sf"/>
</dbReference>
<dbReference type="Pfam" id="PF00258">
    <property type="entry name" value="Flavodoxin_1"/>
    <property type="match status" value="1"/>
</dbReference>
<evidence type="ECO:0000256" key="17">
    <source>
        <dbReference type="SAM" id="MobiDB-lite"/>
    </source>
</evidence>
<dbReference type="Gene3D" id="3.40.50.360">
    <property type="match status" value="1"/>
</dbReference>